<evidence type="ECO:0000313" key="16">
    <source>
        <dbReference type="Proteomes" id="UP001597109"/>
    </source>
</evidence>
<feature type="binding site" evidence="11">
    <location>
        <position position="23"/>
    </location>
    <ligand>
        <name>ATP</name>
        <dbReference type="ChEBI" id="CHEBI:30616"/>
    </ligand>
</feature>
<comment type="subunit">
    <text evidence="11">Homodimer.</text>
</comment>
<feature type="binding site" evidence="11">
    <location>
        <position position="23"/>
    </location>
    <ligand>
        <name>CTP</name>
        <dbReference type="ChEBI" id="CHEBI:37563"/>
    </ligand>
</feature>
<dbReference type="Gene3D" id="1.10.246.80">
    <property type="match status" value="1"/>
</dbReference>
<keyword evidence="8 11" id="KW-0067">ATP-binding</keyword>
<dbReference type="Gene3D" id="3.30.460.10">
    <property type="entry name" value="Beta Polymerase, domain 2"/>
    <property type="match status" value="1"/>
</dbReference>
<feature type="binding site" evidence="11">
    <location>
        <position position="36"/>
    </location>
    <ligand>
        <name>Mg(2+)</name>
        <dbReference type="ChEBI" id="CHEBI:18420"/>
    </ligand>
</feature>
<name>A0ABW3LAY4_9BACL</name>
<gene>
    <name evidence="11" type="primary">cca</name>
    <name evidence="15" type="ORF">ACFQ1X_05350</name>
</gene>
<feature type="binding site" evidence="11">
    <location>
        <position position="153"/>
    </location>
    <ligand>
        <name>CTP</name>
        <dbReference type="ChEBI" id="CHEBI:37563"/>
    </ligand>
</feature>
<keyword evidence="7 11" id="KW-0692">RNA repair</keyword>
<keyword evidence="9 11" id="KW-0460">Magnesium</keyword>
<feature type="binding site" evidence="11">
    <location>
        <position position="150"/>
    </location>
    <ligand>
        <name>CTP</name>
        <dbReference type="ChEBI" id="CHEBI:37563"/>
    </ligand>
</feature>
<evidence type="ECO:0000256" key="7">
    <source>
        <dbReference type="ARBA" id="ARBA00022800"/>
    </source>
</evidence>
<feature type="binding site" evidence="11">
    <location>
        <position position="26"/>
    </location>
    <ligand>
        <name>ATP</name>
        <dbReference type="ChEBI" id="CHEBI:30616"/>
    </ligand>
</feature>
<dbReference type="SUPFAM" id="SSF81891">
    <property type="entry name" value="Poly A polymerase C-terminal region-like"/>
    <property type="match status" value="1"/>
</dbReference>
<dbReference type="InterPro" id="IPR043519">
    <property type="entry name" value="NT_sf"/>
</dbReference>
<reference evidence="16" key="1">
    <citation type="journal article" date="2019" name="Int. J. Syst. Evol. Microbiol.">
        <title>The Global Catalogue of Microorganisms (GCM) 10K type strain sequencing project: providing services to taxonomists for standard genome sequencing and annotation.</title>
        <authorList>
            <consortium name="The Broad Institute Genomics Platform"/>
            <consortium name="The Broad Institute Genome Sequencing Center for Infectious Disease"/>
            <person name="Wu L."/>
            <person name="Ma J."/>
        </authorList>
    </citation>
    <scope>NUCLEOTIDE SEQUENCE [LARGE SCALE GENOMIC DNA]</scope>
    <source>
        <strain evidence="16">CCUG 56756</strain>
    </source>
</reference>
<keyword evidence="3 11" id="KW-0819">tRNA processing</keyword>
<feature type="domain" description="CCA-adding enzyme C-terminal" evidence="14">
    <location>
        <begin position="253"/>
        <end position="366"/>
    </location>
</feature>
<keyword evidence="10 11" id="KW-0694">RNA-binding</keyword>
<dbReference type="HAMAP" id="MF_01263">
    <property type="entry name" value="CCA_bact_type3"/>
    <property type="match status" value="1"/>
</dbReference>
<dbReference type="PANTHER" id="PTHR46173:SF1">
    <property type="entry name" value="CCA TRNA NUCLEOTIDYLTRANSFERASE 1, MITOCHONDRIAL"/>
    <property type="match status" value="1"/>
</dbReference>
<dbReference type="EC" id="2.7.7.72" evidence="11"/>
<accession>A0ABW3LAY4</accession>
<dbReference type="InterPro" id="IPR032828">
    <property type="entry name" value="PolyA_RNA-bd"/>
</dbReference>
<sequence>MKTAVEVIRKLKAAGFEAYFVGGAVRDFLLGKTPGDFDVATSAEPDQVKAIFDRTVDTGIQHGTVLVLTGGSGIEVTTFRTETGYSDNRRPDKVDFVKTLDEDLKRRDFTINAMAMTEDLEIVDLFGGRRDISEEIIRSVGEPDERFQEDALRMLRAVRFSGQLDFSIDEKTLGSIRNNAALIRTIAVERLKVELDKIMANKHAARSIGYLIDSGLADQLPSGEIFRTDWSGFIPTPDPLSGWLYAFWQNAKDLSALTAYKFSNEEKNTIKRALDAASIEQWDSWTCYIYSSKQLEFAAALTDRNSGWIRMKENLPIHSKSELAVNGRDLMEWTEKKPGPWLKELLEEIERKIVFSELENEKDKIKGWFLNEYNRDK</sequence>
<feature type="binding site" evidence="11">
    <location>
        <position position="150"/>
    </location>
    <ligand>
        <name>ATP</name>
        <dbReference type="ChEBI" id="CHEBI:30616"/>
    </ligand>
</feature>
<evidence type="ECO:0000256" key="5">
    <source>
        <dbReference type="ARBA" id="ARBA00022723"/>
    </source>
</evidence>
<feature type="binding site" evidence="11">
    <location>
        <position position="153"/>
    </location>
    <ligand>
        <name>ATP</name>
        <dbReference type="ChEBI" id="CHEBI:30616"/>
    </ligand>
</feature>
<keyword evidence="5 11" id="KW-0479">Metal-binding</keyword>
<organism evidence="15 16">
    <name type="scientific">Metaplanococcus flavidus</name>
    <dbReference type="NCBI Taxonomy" id="569883"/>
    <lineage>
        <taxon>Bacteria</taxon>
        <taxon>Bacillati</taxon>
        <taxon>Bacillota</taxon>
        <taxon>Bacilli</taxon>
        <taxon>Bacillales</taxon>
        <taxon>Caryophanaceae</taxon>
        <taxon>Metaplanococcus</taxon>
    </lineage>
</organism>
<evidence type="ECO:0000256" key="2">
    <source>
        <dbReference type="ARBA" id="ARBA00022679"/>
    </source>
</evidence>
<evidence type="ECO:0000259" key="14">
    <source>
        <dbReference type="Pfam" id="PF13735"/>
    </source>
</evidence>
<keyword evidence="6 11" id="KW-0547">Nucleotide-binding</keyword>
<feature type="binding site" evidence="11">
    <location>
        <position position="156"/>
    </location>
    <ligand>
        <name>CTP</name>
        <dbReference type="ChEBI" id="CHEBI:37563"/>
    </ligand>
</feature>
<dbReference type="InterPro" id="IPR002646">
    <property type="entry name" value="PolA_pol_head_dom"/>
</dbReference>
<evidence type="ECO:0000256" key="4">
    <source>
        <dbReference type="ARBA" id="ARBA00022695"/>
    </source>
</evidence>
<comment type="catalytic activity">
    <reaction evidence="11">
        <text>a tRNA precursor + 2 CTP + ATP = a tRNA with a 3' CCA end + 3 diphosphate</text>
        <dbReference type="Rhea" id="RHEA:14433"/>
        <dbReference type="Rhea" id="RHEA-COMP:10465"/>
        <dbReference type="Rhea" id="RHEA-COMP:10468"/>
        <dbReference type="ChEBI" id="CHEBI:30616"/>
        <dbReference type="ChEBI" id="CHEBI:33019"/>
        <dbReference type="ChEBI" id="CHEBI:37563"/>
        <dbReference type="ChEBI" id="CHEBI:74896"/>
        <dbReference type="ChEBI" id="CHEBI:83071"/>
        <dbReference type="EC" id="2.7.7.72"/>
    </reaction>
</comment>
<dbReference type="Proteomes" id="UP001597109">
    <property type="component" value="Unassembled WGS sequence"/>
</dbReference>
<feature type="binding site" evidence="11">
    <location>
        <position position="107"/>
    </location>
    <ligand>
        <name>CTP</name>
        <dbReference type="ChEBI" id="CHEBI:37563"/>
    </ligand>
</feature>
<dbReference type="CDD" id="cd05398">
    <property type="entry name" value="NT_ClassII-CCAase"/>
    <property type="match status" value="1"/>
</dbReference>
<feature type="binding site" evidence="11">
    <location>
        <position position="107"/>
    </location>
    <ligand>
        <name>ATP</name>
        <dbReference type="ChEBI" id="CHEBI:30616"/>
    </ligand>
</feature>
<comment type="function">
    <text evidence="11">Catalyzes the addition and repair of the essential 3'-terminal CCA sequence in tRNAs without using a nucleic acid template. Adds these three nucleotides in the order of C, C, and A to the tRNA nucleotide-73, using CTP and ATP as substrates and producing inorganic pyrophosphate. tRNA 3'-terminal CCA addition is required both for tRNA processing and repair. Also involved in tRNA surveillance by mediating tandem CCA addition to generate a CCACCA at the 3' terminus of unstable tRNAs. While stable tRNAs receive only 3'-terminal CCA, unstable tRNAs are marked with CCACCA and rapidly degraded.</text>
</comment>
<dbReference type="InterPro" id="IPR032810">
    <property type="entry name" value="CCA-adding_enz_C"/>
</dbReference>
<dbReference type="Pfam" id="PF01743">
    <property type="entry name" value="PolyA_pol"/>
    <property type="match status" value="1"/>
</dbReference>
<comment type="caution">
    <text evidence="15">The sequence shown here is derived from an EMBL/GenBank/DDBJ whole genome shotgun (WGS) entry which is preliminary data.</text>
</comment>
<dbReference type="PANTHER" id="PTHR46173">
    <property type="entry name" value="CCA TRNA NUCLEOTIDYLTRANSFERASE 1, MITOCHONDRIAL"/>
    <property type="match status" value="1"/>
</dbReference>
<protein>
    <recommendedName>
        <fullName evidence="11">CCA-adding enzyme</fullName>
        <ecNumber evidence="11">2.7.7.72</ecNumber>
    </recommendedName>
    <alternativeName>
        <fullName evidence="11">CCA tRNA nucleotidyltransferase</fullName>
    </alternativeName>
    <alternativeName>
        <fullName evidence="11">tRNA CCA-pyrophosphorylase</fullName>
    </alternativeName>
    <alternativeName>
        <fullName evidence="11">tRNA adenylyl-/cytidylyl- transferase</fullName>
    </alternativeName>
    <alternativeName>
        <fullName evidence="11">tRNA nucleotidyltransferase</fullName>
    </alternativeName>
    <alternativeName>
        <fullName evidence="11">tRNA-NT</fullName>
    </alternativeName>
</protein>
<keyword evidence="16" id="KW-1185">Reference proteome</keyword>
<feature type="binding site" evidence="11">
    <location>
        <position position="26"/>
    </location>
    <ligand>
        <name>CTP</name>
        <dbReference type="ChEBI" id="CHEBI:37563"/>
    </ligand>
</feature>
<comment type="miscellaneous">
    <text evidence="11">A single active site specifically recognizes both ATP and CTP and is responsible for their addition.</text>
</comment>
<keyword evidence="4 11" id="KW-0548">Nucleotidyltransferase</keyword>
<dbReference type="SUPFAM" id="SSF81301">
    <property type="entry name" value="Nucleotidyltransferase"/>
    <property type="match status" value="1"/>
</dbReference>
<dbReference type="RefSeq" id="WP_144836961.1">
    <property type="nucleotide sequence ID" value="NZ_JBHTKI010000008.1"/>
</dbReference>
<dbReference type="EMBL" id="JBHTKI010000008">
    <property type="protein sequence ID" value="MFD1030851.1"/>
    <property type="molecule type" value="Genomic_DNA"/>
</dbReference>
<feature type="binding site" evidence="11">
    <location>
        <position position="156"/>
    </location>
    <ligand>
        <name>ATP</name>
        <dbReference type="ChEBI" id="CHEBI:30616"/>
    </ligand>
</feature>
<feature type="binding site" evidence="11">
    <location>
        <position position="159"/>
    </location>
    <ligand>
        <name>CTP</name>
        <dbReference type="ChEBI" id="CHEBI:37563"/>
    </ligand>
</feature>
<dbReference type="InterPro" id="IPR050264">
    <property type="entry name" value="Bact_CCA-adding_enz_type3_sf"/>
</dbReference>
<feature type="domain" description="tRNA nucleotidyltransferase/poly(A) polymerase RNA and SrmB- binding" evidence="13">
    <location>
        <begin position="165"/>
        <end position="221"/>
    </location>
</feature>
<comment type="similarity">
    <text evidence="11">Belongs to the tRNA nucleotidyltransferase/poly(A) polymerase family. Bacterial CCA-adding enzyme type 3 subfamily.</text>
</comment>
<dbReference type="Pfam" id="PF12627">
    <property type="entry name" value="PolyA_pol_RNAbd"/>
    <property type="match status" value="1"/>
</dbReference>
<evidence type="ECO:0000313" key="15">
    <source>
        <dbReference type="EMBL" id="MFD1030851.1"/>
    </source>
</evidence>
<evidence type="ECO:0000256" key="8">
    <source>
        <dbReference type="ARBA" id="ARBA00022840"/>
    </source>
</evidence>
<evidence type="ECO:0000256" key="3">
    <source>
        <dbReference type="ARBA" id="ARBA00022694"/>
    </source>
</evidence>
<feature type="binding site" evidence="11">
    <location>
        <position position="38"/>
    </location>
    <ligand>
        <name>Mg(2+)</name>
        <dbReference type="ChEBI" id="CHEBI:18420"/>
    </ligand>
</feature>
<keyword evidence="2 11" id="KW-0808">Transferase</keyword>
<dbReference type="GO" id="GO:0004810">
    <property type="term" value="F:CCA tRNA nucleotidyltransferase activity"/>
    <property type="evidence" value="ECO:0007669"/>
    <property type="project" value="UniProtKB-EC"/>
</dbReference>
<evidence type="ECO:0000256" key="6">
    <source>
        <dbReference type="ARBA" id="ARBA00022741"/>
    </source>
</evidence>
<dbReference type="NCBIfam" id="NF009814">
    <property type="entry name" value="PRK13299.1"/>
    <property type="match status" value="1"/>
</dbReference>
<evidence type="ECO:0000256" key="9">
    <source>
        <dbReference type="ARBA" id="ARBA00022842"/>
    </source>
</evidence>
<dbReference type="Gene3D" id="1.10.3090.10">
    <property type="entry name" value="cca-adding enzyme, domain 2"/>
    <property type="match status" value="1"/>
</dbReference>
<dbReference type="InterPro" id="IPR023068">
    <property type="entry name" value="CCA-adding_enz_firmicutes"/>
</dbReference>
<feature type="binding site" evidence="11">
    <location>
        <position position="159"/>
    </location>
    <ligand>
        <name>ATP</name>
        <dbReference type="ChEBI" id="CHEBI:30616"/>
    </ligand>
</feature>
<dbReference type="Pfam" id="PF13735">
    <property type="entry name" value="tRNA_NucTran2_2"/>
    <property type="match status" value="1"/>
</dbReference>
<evidence type="ECO:0000259" key="13">
    <source>
        <dbReference type="Pfam" id="PF12627"/>
    </source>
</evidence>
<evidence type="ECO:0000256" key="10">
    <source>
        <dbReference type="ARBA" id="ARBA00022884"/>
    </source>
</evidence>
<evidence type="ECO:0000259" key="12">
    <source>
        <dbReference type="Pfam" id="PF01743"/>
    </source>
</evidence>
<comment type="catalytic activity">
    <reaction evidence="11">
        <text>a tRNA with a 3' CCA end + 2 CTP + ATP = a tRNA with a 3' CCACCA end + 3 diphosphate</text>
        <dbReference type="Rhea" id="RHEA:76235"/>
        <dbReference type="Rhea" id="RHEA-COMP:10468"/>
        <dbReference type="Rhea" id="RHEA-COMP:18655"/>
        <dbReference type="ChEBI" id="CHEBI:30616"/>
        <dbReference type="ChEBI" id="CHEBI:33019"/>
        <dbReference type="ChEBI" id="CHEBI:37563"/>
        <dbReference type="ChEBI" id="CHEBI:83071"/>
        <dbReference type="ChEBI" id="CHEBI:195187"/>
    </reaction>
</comment>
<feature type="domain" description="Poly A polymerase head" evidence="12">
    <location>
        <begin position="18"/>
        <end position="138"/>
    </location>
</feature>
<evidence type="ECO:0000256" key="11">
    <source>
        <dbReference type="HAMAP-Rule" id="MF_01263"/>
    </source>
</evidence>
<proteinExistence type="inferred from homology"/>
<evidence type="ECO:0000256" key="1">
    <source>
        <dbReference type="ARBA" id="ARBA00001946"/>
    </source>
</evidence>
<comment type="cofactor">
    <cofactor evidence="1 11">
        <name>Mg(2+)</name>
        <dbReference type="ChEBI" id="CHEBI:18420"/>
    </cofactor>
</comment>